<evidence type="ECO:0000313" key="1">
    <source>
        <dbReference type="EMBL" id="PWR72177.1"/>
    </source>
</evidence>
<protein>
    <submittedName>
        <fullName evidence="1">Uncharacterized protein</fullName>
    </submittedName>
</protein>
<dbReference type="RefSeq" id="WP_109968666.1">
    <property type="nucleotide sequence ID" value="NZ_CP176093.1"/>
</dbReference>
<gene>
    <name evidence="1" type="ORF">DK846_09325</name>
</gene>
<name>A0A2V2N7H3_9EURY</name>
<dbReference type="EMBL" id="QGMY01000007">
    <property type="protein sequence ID" value="PWR72177.1"/>
    <property type="molecule type" value="Genomic_DNA"/>
</dbReference>
<organism evidence="1 2">
    <name type="scientific">Methanospirillum lacunae</name>
    <dbReference type="NCBI Taxonomy" id="668570"/>
    <lineage>
        <taxon>Archaea</taxon>
        <taxon>Methanobacteriati</taxon>
        <taxon>Methanobacteriota</taxon>
        <taxon>Stenosarchaea group</taxon>
        <taxon>Methanomicrobia</taxon>
        <taxon>Methanomicrobiales</taxon>
        <taxon>Methanospirillaceae</taxon>
        <taxon>Methanospirillum</taxon>
    </lineage>
</organism>
<keyword evidence="2" id="KW-1185">Reference proteome</keyword>
<accession>A0A2V2N7H3</accession>
<comment type="caution">
    <text evidence="1">The sequence shown here is derived from an EMBL/GenBank/DDBJ whole genome shotgun (WGS) entry which is preliminary data.</text>
</comment>
<dbReference type="Proteomes" id="UP000245657">
    <property type="component" value="Unassembled WGS sequence"/>
</dbReference>
<sequence length="112" mass="13093">MKKLTSTNNYPSEVDWEKYNLLKSMFDGIFNELKILSKGKQKDELNPLKITKINFLLSKIKDLLVDQPSAEFLDLLNAENLPLSSDAIIIMSHYETALNEYWKKYHKLFPLL</sequence>
<reference evidence="1 2" key="1">
    <citation type="submission" date="2018-05" db="EMBL/GenBank/DDBJ databases">
        <title>Draft genome of Methanospirillum lacunae Ki8-1.</title>
        <authorList>
            <person name="Dueholm M.S."/>
            <person name="Nielsen P.H."/>
            <person name="Bakmann L.F."/>
            <person name="Otzen D.E."/>
        </authorList>
    </citation>
    <scope>NUCLEOTIDE SEQUENCE [LARGE SCALE GENOMIC DNA]</scope>
    <source>
        <strain evidence="1 2">Ki8-1</strain>
    </source>
</reference>
<dbReference type="AlphaFoldDB" id="A0A2V2N7H3"/>
<proteinExistence type="predicted"/>
<dbReference type="GeneID" id="97547952"/>
<evidence type="ECO:0000313" key="2">
    <source>
        <dbReference type="Proteomes" id="UP000245657"/>
    </source>
</evidence>